<keyword evidence="1" id="KW-0808">Transferase</keyword>
<comment type="caution">
    <text evidence="6">The sequence shown here is derived from an EMBL/GenBank/DDBJ whole genome shotgun (WGS) entry which is preliminary data.</text>
</comment>
<organism evidence="6 7">
    <name type="scientific">Cyclobacterium plantarum</name>
    <dbReference type="NCBI Taxonomy" id="2716263"/>
    <lineage>
        <taxon>Bacteria</taxon>
        <taxon>Pseudomonadati</taxon>
        <taxon>Bacteroidota</taxon>
        <taxon>Cytophagia</taxon>
        <taxon>Cytophagales</taxon>
        <taxon>Cyclobacteriaceae</taxon>
        <taxon>Cyclobacterium</taxon>
    </lineage>
</organism>
<keyword evidence="3 6" id="KW-0418">Kinase</keyword>
<dbReference type="GO" id="GO:0016301">
    <property type="term" value="F:kinase activity"/>
    <property type="evidence" value="ECO:0007669"/>
    <property type="project" value="UniProtKB-KW"/>
</dbReference>
<keyword evidence="2" id="KW-0547">Nucleotide-binding</keyword>
<evidence type="ECO:0000313" key="7">
    <source>
        <dbReference type="Proteomes" id="UP000649799"/>
    </source>
</evidence>
<dbReference type="Pfam" id="PF00781">
    <property type="entry name" value="DAGK_cat"/>
    <property type="match status" value="1"/>
</dbReference>
<proteinExistence type="predicted"/>
<dbReference type="PANTHER" id="PTHR12358:SF54">
    <property type="entry name" value="SPHINGOSINE KINASE RELATED PROTEIN"/>
    <property type="match status" value="1"/>
</dbReference>
<accession>A0ABX0HCG2</accession>
<evidence type="ECO:0000256" key="2">
    <source>
        <dbReference type="ARBA" id="ARBA00022741"/>
    </source>
</evidence>
<evidence type="ECO:0000259" key="5">
    <source>
        <dbReference type="PROSITE" id="PS50146"/>
    </source>
</evidence>
<dbReference type="InterPro" id="IPR017438">
    <property type="entry name" value="ATP-NAD_kinase_N"/>
</dbReference>
<sequence length="294" mass="32717">MIKQHALFIYNPFSGDMPDKDDIIASICDHLGNYELWKTTGEKDGEKIKKLVKDGDYDLILVGGGDGTIKMVAEALEGKKIKLLPIPFGSANGLATCLGLKTWEDSLESLDKGSTIDMDLMDVNGQVSLHLSDFGLNAGMIKKFEDGDERGMVAYFKNSLSSLRDIKPYPFKIILRGKEENVEAKMLIVANGSKYGTGATINPGSKMDDGIFEIIALNPNGLQEWLELTYGVMREDLSGLDFVRRWSADRVSIENSAEAPFHVDGEIVEVKNKVSFQLRDHKIKMYWHPENHGL</sequence>
<dbReference type="InterPro" id="IPR016064">
    <property type="entry name" value="NAD/diacylglycerol_kinase_sf"/>
</dbReference>
<dbReference type="PANTHER" id="PTHR12358">
    <property type="entry name" value="SPHINGOSINE KINASE"/>
    <property type="match status" value="1"/>
</dbReference>
<dbReference type="SUPFAM" id="SSF111331">
    <property type="entry name" value="NAD kinase/diacylglycerol kinase-like"/>
    <property type="match status" value="1"/>
</dbReference>
<keyword evidence="7" id="KW-1185">Reference proteome</keyword>
<dbReference type="InterPro" id="IPR050187">
    <property type="entry name" value="Lipid_Phosphate_FormReg"/>
</dbReference>
<keyword evidence="4" id="KW-0067">ATP-binding</keyword>
<dbReference type="Gene3D" id="2.60.200.40">
    <property type="match status" value="1"/>
</dbReference>
<gene>
    <name evidence="6" type="ORF">G9Q97_21490</name>
</gene>
<dbReference type="InterPro" id="IPR045540">
    <property type="entry name" value="YegS/DAGK_C"/>
</dbReference>
<dbReference type="Pfam" id="PF19279">
    <property type="entry name" value="YegS_C"/>
    <property type="match status" value="1"/>
</dbReference>
<dbReference type="Gene3D" id="3.40.50.10330">
    <property type="entry name" value="Probable inorganic polyphosphate/atp-NAD kinase, domain 1"/>
    <property type="match status" value="1"/>
</dbReference>
<dbReference type="RefSeq" id="WP_166150752.1">
    <property type="nucleotide sequence ID" value="NZ_JAANYN010000012.1"/>
</dbReference>
<dbReference type="SMART" id="SM00046">
    <property type="entry name" value="DAGKc"/>
    <property type="match status" value="1"/>
</dbReference>
<dbReference type="Proteomes" id="UP000649799">
    <property type="component" value="Unassembled WGS sequence"/>
</dbReference>
<evidence type="ECO:0000256" key="1">
    <source>
        <dbReference type="ARBA" id="ARBA00022679"/>
    </source>
</evidence>
<evidence type="ECO:0000256" key="4">
    <source>
        <dbReference type="ARBA" id="ARBA00022840"/>
    </source>
</evidence>
<evidence type="ECO:0000256" key="3">
    <source>
        <dbReference type="ARBA" id="ARBA00022777"/>
    </source>
</evidence>
<dbReference type="InterPro" id="IPR001206">
    <property type="entry name" value="Diacylglycerol_kinase_cat_dom"/>
</dbReference>
<dbReference type="PROSITE" id="PS50146">
    <property type="entry name" value="DAGK"/>
    <property type="match status" value="1"/>
</dbReference>
<feature type="domain" description="DAGKc" evidence="5">
    <location>
        <begin position="1"/>
        <end position="127"/>
    </location>
</feature>
<protein>
    <submittedName>
        <fullName evidence="6">Diacylglycerol kinase</fullName>
    </submittedName>
</protein>
<name>A0ABX0HCG2_9BACT</name>
<reference evidence="6 7" key="1">
    <citation type="submission" date="2020-03" db="EMBL/GenBank/DDBJ databases">
        <title>Cyclobacterium plantarum sp. nov., a marine bacterium isolated from a coastal-marine wetland.</title>
        <authorList>
            <person name="Sanchez-Porro C."/>
            <person name="Ventosa A."/>
            <person name="Amoozegar M."/>
        </authorList>
    </citation>
    <scope>NUCLEOTIDE SEQUENCE [LARGE SCALE GENOMIC DNA]</scope>
    <source>
        <strain evidence="6 7">GBPx2</strain>
    </source>
</reference>
<dbReference type="EMBL" id="JAANYN010000012">
    <property type="protein sequence ID" value="NHE59394.1"/>
    <property type="molecule type" value="Genomic_DNA"/>
</dbReference>
<evidence type="ECO:0000313" key="6">
    <source>
        <dbReference type="EMBL" id="NHE59394.1"/>
    </source>
</evidence>